<comment type="similarity">
    <text evidence="2 7">Belongs to the tetraspanin (TM4SF) family.</text>
</comment>
<feature type="disulfide bond" evidence="6">
    <location>
        <begin position="155"/>
        <end position="173"/>
    </location>
</feature>
<feature type="transmembrane region" description="Helical" evidence="7">
    <location>
        <begin position="203"/>
        <end position="227"/>
    </location>
</feature>
<feature type="transmembrane region" description="Helical" evidence="7">
    <location>
        <begin position="86"/>
        <end position="110"/>
    </location>
</feature>
<dbReference type="CDD" id="cd03127">
    <property type="entry name" value="tetraspanin_LEL"/>
    <property type="match status" value="1"/>
</dbReference>
<keyword evidence="4 7" id="KW-1133">Transmembrane helix</keyword>
<dbReference type="PROSITE" id="PS00421">
    <property type="entry name" value="TM4_1"/>
    <property type="match status" value="1"/>
</dbReference>
<gene>
    <name evidence="8" type="ORF">CDAUBV1_LOCUS1544</name>
</gene>
<name>A0AAV2SY46_CALDB</name>
<feature type="disulfide bond" evidence="6">
    <location>
        <begin position="154"/>
        <end position="191"/>
    </location>
</feature>
<evidence type="ECO:0000256" key="2">
    <source>
        <dbReference type="ARBA" id="ARBA00006840"/>
    </source>
</evidence>
<dbReference type="PANTHER" id="PTHR19282:SF544">
    <property type="entry name" value="TETRASPANIN"/>
    <property type="match status" value="1"/>
</dbReference>
<dbReference type="InterPro" id="IPR018499">
    <property type="entry name" value="Tetraspanin/Peripherin"/>
</dbReference>
<evidence type="ECO:0000256" key="1">
    <source>
        <dbReference type="ARBA" id="ARBA00004141"/>
    </source>
</evidence>
<feature type="transmembrane region" description="Helical" evidence="7">
    <location>
        <begin position="56"/>
        <end position="80"/>
    </location>
</feature>
<keyword evidence="5 7" id="KW-0472">Membrane</keyword>
<feature type="transmembrane region" description="Helical" evidence="7">
    <location>
        <begin position="12"/>
        <end position="36"/>
    </location>
</feature>
<reference evidence="8" key="1">
    <citation type="submission" date="2024-06" db="EMBL/GenBank/DDBJ databases">
        <authorList>
            <person name="Liu X."/>
            <person name="Lenzi L."/>
            <person name="Haldenby T S."/>
            <person name="Uol C."/>
        </authorList>
    </citation>
    <scope>NUCLEOTIDE SEQUENCE</scope>
</reference>
<accession>A0AAV2SY46</accession>
<dbReference type="PRINTS" id="PR00259">
    <property type="entry name" value="TMFOUR"/>
</dbReference>
<dbReference type="SUPFAM" id="SSF48652">
    <property type="entry name" value="Tetraspanin"/>
    <property type="match status" value="1"/>
</dbReference>
<organism evidence="8 9">
    <name type="scientific">Calicophoron daubneyi</name>
    <name type="common">Rumen fluke</name>
    <name type="synonym">Paramphistomum daubneyi</name>
    <dbReference type="NCBI Taxonomy" id="300641"/>
    <lineage>
        <taxon>Eukaryota</taxon>
        <taxon>Metazoa</taxon>
        <taxon>Spiralia</taxon>
        <taxon>Lophotrochozoa</taxon>
        <taxon>Platyhelminthes</taxon>
        <taxon>Trematoda</taxon>
        <taxon>Digenea</taxon>
        <taxon>Plagiorchiida</taxon>
        <taxon>Pronocephalata</taxon>
        <taxon>Paramphistomoidea</taxon>
        <taxon>Paramphistomidae</taxon>
        <taxon>Calicophoron</taxon>
    </lineage>
</organism>
<dbReference type="EMBL" id="CAXLJL010000057">
    <property type="protein sequence ID" value="CAL5130107.1"/>
    <property type="molecule type" value="Genomic_DNA"/>
</dbReference>
<evidence type="ECO:0000313" key="8">
    <source>
        <dbReference type="EMBL" id="CAL5130107.1"/>
    </source>
</evidence>
<sequence>MGSVCNTCLVVTLIAFNLIFLLIGAAVLCVAIYCYVDAAIQNAINQSGYGDKVQNLLYGLIGLGSLTIIVAIFGCCGAYHESACLLGTYFTCLIIMFGVELAVGALCLMFREETQHRISRALDNVVMSFKDETLPGNDGLTSSYRDLIQRSMSCCGIYGIDDYPGPNIPTSCCIPNRQTCPSKSAGFSVGCKQVINDLVREKFIITIALTMGVPMMKVFGLLFALLLCCLVRKRDTVEYTEVHVEA</sequence>
<keyword evidence="6" id="KW-1015">Disulfide bond</keyword>
<dbReference type="PIRSF" id="PIRSF002419">
    <property type="entry name" value="Tetraspanin"/>
    <property type="match status" value="1"/>
</dbReference>
<dbReference type="InterPro" id="IPR018503">
    <property type="entry name" value="Tetraspanin_CS"/>
</dbReference>
<evidence type="ECO:0000256" key="7">
    <source>
        <dbReference type="RuleBase" id="RU361218"/>
    </source>
</evidence>
<proteinExistence type="inferred from homology"/>
<dbReference type="AlphaFoldDB" id="A0AAV2SY46"/>
<dbReference type="PANTHER" id="PTHR19282">
    <property type="entry name" value="TETRASPANIN"/>
    <property type="match status" value="1"/>
</dbReference>
<dbReference type="InterPro" id="IPR000301">
    <property type="entry name" value="Tetraspanin_animals"/>
</dbReference>
<keyword evidence="3 7" id="KW-0812">Transmembrane</keyword>
<comment type="subcellular location">
    <subcellularLocation>
        <location evidence="1 7">Membrane</location>
        <topology evidence="1 7">Multi-pass membrane protein</topology>
    </subcellularLocation>
</comment>
<evidence type="ECO:0000313" key="9">
    <source>
        <dbReference type="Proteomes" id="UP001497525"/>
    </source>
</evidence>
<evidence type="ECO:0000256" key="3">
    <source>
        <dbReference type="ARBA" id="ARBA00022692"/>
    </source>
</evidence>
<dbReference type="InterPro" id="IPR008952">
    <property type="entry name" value="Tetraspanin_EC2_sf"/>
</dbReference>
<evidence type="ECO:0000256" key="4">
    <source>
        <dbReference type="ARBA" id="ARBA00022989"/>
    </source>
</evidence>
<comment type="caution">
    <text evidence="8">The sequence shown here is derived from an EMBL/GenBank/DDBJ whole genome shotgun (WGS) entry which is preliminary data.</text>
</comment>
<dbReference type="GO" id="GO:0005886">
    <property type="term" value="C:plasma membrane"/>
    <property type="evidence" value="ECO:0007669"/>
    <property type="project" value="TreeGrafter"/>
</dbReference>
<evidence type="ECO:0000256" key="5">
    <source>
        <dbReference type="ARBA" id="ARBA00023136"/>
    </source>
</evidence>
<evidence type="ECO:0000256" key="6">
    <source>
        <dbReference type="PIRSR" id="PIRSR002419-1"/>
    </source>
</evidence>
<dbReference type="Gene3D" id="1.10.1450.10">
    <property type="entry name" value="Tetraspanin"/>
    <property type="match status" value="1"/>
</dbReference>
<protein>
    <recommendedName>
        <fullName evidence="7">Tetraspanin</fullName>
    </recommendedName>
</protein>
<dbReference type="Proteomes" id="UP001497525">
    <property type="component" value="Unassembled WGS sequence"/>
</dbReference>
<dbReference type="Pfam" id="PF00335">
    <property type="entry name" value="Tetraspanin"/>
    <property type="match status" value="1"/>
</dbReference>